<evidence type="ECO:0000313" key="4">
    <source>
        <dbReference type="EnsemblPlants" id="Pp3c15_60V3.1"/>
    </source>
</evidence>
<dbReference type="GeneID" id="112292505"/>
<reference evidence="4" key="3">
    <citation type="submission" date="2020-12" db="UniProtKB">
        <authorList>
            <consortium name="EnsemblPlants"/>
        </authorList>
    </citation>
    <scope>IDENTIFICATION</scope>
</reference>
<feature type="coiled-coil region" evidence="1">
    <location>
        <begin position="1402"/>
        <end position="1429"/>
    </location>
</feature>
<feature type="compositionally biased region" description="Polar residues" evidence="2">
    <location>
        <begin position="266"/>
        <end position="279"/>
    </location>
</feature>
<feature type="compositionally biased region" description="Polar residues" evidence="2">
    <location>
        <begin position="847"/>
        <end position="858"/>
    </location>
</feature>
<dbReference type="RefSeq" id="XP_073395365.1">
    <property type="nucleotide sequence ID" value="XM_073539264.1"/>
</dbReference>
<keyword evidence="1" id="KW-0175">Coiled coil</keyword>
<gene>
    <name evidence="4" type="primary">LOC112292505</name>
    <name evidence="3" type="ORF">PHYPA_019098</name>
</gene>
<feature type="region of interest" description="Disordered" evidence="2">
    <location>
        <begin position="1304"/>
        <end position="1326"/>
    </location>
</feature>
<name>A0A2K1JBB6_PHYPA</name>
<dbReference type="Proteomes" id="UP000006727">
    <property type="component" value="Chromosome 15"/>
</dbReference>
<evidence type="ECO:0000256" key="2">
    <source>
        <dbReference type="SAM" id="MobiDB-lite"/>
    </source>
</evidence>
<dbReference type="PANTHER" id="PTHR33883">
    <property type="entry name" value="WPP DOMAIN-ASSOCIATED PROTEIN"/>
    <property type="match status" value="1"/>
</dbReference>
<dbReference type="Gramene" id="Pp3c15_60V3.1">
    <property type="protein sequence ID" value="Pp3c15_60V3.1"/>
    <property type="gene ID" value="Pp3c15_60"/>
</dbReference>
<dbReference type="EnsemblPlants" id="Pp3c15_60V3.5">
    <property type="protein sequence ID" value="Pp3c15_60V3.5"/>
    <property type="gene ID" value="Pp3c15_60"/>
</dbReference>
<feature type="compositionally biased region" description="Basic and acidic residues" evidence="2">
    <location>
        <begin position="282"/>
        <end position="291"/>
    </location>
</feature>
<proteinExistence type="predicted"/>
<accession>A0A2K1JBB6</accession>
<feature type="compositionally biased region" description="Basic and acidic residues" evidence="2">
    <location>
        <begin position="1304"/>
        <end position="1316"/>
    </location>
</feature>
<dbReference type="InterPro" id="IPR037490">
    <property type="entry name" value="WAP"/>
</dbReference>
<feature type="coiled-coil region" evidence="1">
    <location>
        <begin position="1172"/>
        <end position="1206"/>
    </location>
</feature>
<feature type="region of interest" description="Disordered" evidence="2">
    <location>
        <begin position="839"/>
        <end position="858"/>
    </location>
</feature>
<evidence type="ECO:0000313" key="5">
    <source>
        <dbReference type="Proteomes" id="UP000006727"/>
    </source>
</evidence>
<organism evidence="3">
    <name type="scientific">Physcomitrium patens</name>
    <name type="common">Spreading-leaved earth moss</name>
    <name type="synonym">Physcomitrella patens</name>
    <dbReference type="NCBI Taxonomy" id="3218"/>
    <lineage>
        <taxon>Eukaryota</taxon>
        <taxon>Viridiplantae</taxon>
        <taxon>Streptophyta</taxon>
        <taxon>Embryophyta</taxon>
        <taxon>Bryophyta</taxon>
        <taxon>Bryophytina</taxon>
        <taxon>Bryopsida</taxon>
        <taxon>Funariidae</taxon>
        <taxon>Funariales</taxon>
        <taxon>Funariaceae</taxon>
        <taxon>Physcomitrium</taxon>
    </lineage>
</organism>
<dbReference type="EMBL" id="ABEU02000015">
    <property type="protein sequence ID" value="PNR38820.1"/>
    <property type="molecule type" value="Genomic_DNA"/>
</dbReference>
<dbReference type="EnsemblPlants" id="Pp3c15_60V3.1">
    <property type="protein sequence ID" value="Pp3c15_60V3.1"/>
    <property type="gene ID" value="Pp3c15_60"/>
</dbReference>
<reference evidence="3 5" key="1">
    <citation type="journal article" date="2008" name="Science">
        <title>The Physcomitrella genome reveals evolutionary insights into the conquest of land by plants.</title>
        <authorList>
            <person name="Rensing S."/>
            <person name="Lang D."/>
            <person name="Zimmer A."/>
            <person name="Terry A."/>
            <person name="Salamov A."/>
            <person name="Shapiro H."/>
            <person name="Nishiyama T."/>
            <person name="Perroud P.-F."/>
            <person name="Lindquist E."/>
            <person name="Kamisugi Y."/>
            <person name="Tanahashi T."/>
            <person name="Sakakibara K."/>
            <person name="Fujita T."/>
            <person name="Oishi K."/>
            <person name="Shin-I T."/>
            <person name="Kuroki Y."/>
            <person name="Toyoda A."/>
            <person name="Suzuki Y."/>
            <person name="Hashimoto A."/>
            <person name="Yamaguchi K."/>
            <person name="Sugano A."/>
            <person name="Kohara Y."/>
            <person name="Fujiyama A."/>
            <person name="Anterola A."/>
            <person name="Aoki S."/>
            <person name="Ashton N."/>
            <person name="Barbazuk W.B."/>
            <person name="Barker E."/>
            <person name="Bennetzen J."/>
            <person name="Bezanilla M."/>
            <person name="Blankenship R."/>
            <person name="Cho S.H."/>
            <person name="Dutcher S."/>
            <person name="Estelle M."/>
            <person name="Fawcett J.A."/>
            <person name="Gundlach H."/>
            <person name="Hanada K."/>
            <person name="Heyl A."/>
            <person name="Hicks K.A."/>
            <person name="Hugh J."/>
            <person name="Lohr M."/>
            <person name="Mayer K."/>
            <person name="Melkozernov A."/>
            <person name="Murata T."/>
            <person name="Nelson D."/>
            <person name="Pils B."/>
            <person name="Prigge M."/>
            <person name="Reiss B."/>
            <person name="Renner T."/>
            <person name="Rombauts S."/>
            <person name="Rushton P."/>
            <person name="Sanderfoot A."/>
            <person name="Schween G."/>
            <person name="Shiu S.-H."/>
            <person name="Stueber K."/>
            <person name="Theodoulou F.L."/>
            <person name="Tu H."/>
            <person name="Van de Peer Y."/>
            <person name="Verrier P.J."/>
            <person name="Waters E."/>
            <person name="Wood A."/>
            <person name="Yang L."/>
            <person name="Cove D."/>
            <person name="Cuming A."/>
            <person name="Hasebe M."/>
            <person name="Lucas S."/>
            <person name="Mishler D.B."/>
            <person name="Reski R."/>
            <person name="Grigoriev I."/>
            <person name="Quatrano R.S."/>
            <person name="Boore J.L."/>
        </authorList>
    </citation>
    <scope>NUCLEOTIDE SEQUENCE [LARGE SCALE GENOMIC DNA]</scope>
    <source>
        <strain evidence="4 5">cv. Gransden 2004</strain>
    </source>
</reference>
<evidence type="ECO:0000313" key="3">
    <source>
        <dbReference type="EMBL" id="PNR38820.1"/>
    </source>
</evidence>
<feature type="region of interest" description="Disordered" evidence="2">
    <location>
        <begin position="1115"/>
        <end position="1136"/>
    </location>
</feature>
<feature type="coiled-coil region" evidence="1">
    <location>
        <begin position="1232"/>
        <end position="1259"/>
    </location>
</feature>
<feature type="coiled-coil region" evidence="1">
    <location>
        <begin position="677"/>
        <end position="761"/>
    </location>
</feature>
<feature type="region of interest" description="Disordered" evidence="2">
    <location>
        <begin position="266"/>
        <end position="291"/>
    </location>
</feature>
<keyword evidence="5" id="KW-1185">Reference proteome</keyword>
<sequence length="1472" mass="169255">MLAPTSSSPFSSSVALWLLQRRCFPLNPLNPPAPSMMEPPCSSSSLHPRHPCSTSLLVRLHRFLNKYEDGADPAGVDCQNILHSVIGAAALKRQLHTITDLLEEASHTDSKIESSDESFLRPTSEYDIEIESSSLDTQVDHSTKDYSNYVVIEQAEIERIEAEVRGRKLQEQERAVEMANQLYKTFSVWQQEVRGAGSETGSSCKYNKYGNVIACNTLVESNLSEGSADAMDCMTLCQFLVDLELGKLEDKIMHDAWQSKRVASSTPDLSLNSESTSDIQQEDGHRTSLSSRERSFTVEHAVDDGAYHKLQRKLSYLLEFRGKLDEENWRAGVDVGLIFSYFKILLEFLMNQVTAWVTDLADVKDQLHSNQEDLRMTKLSLEESRCQVEKLRTENTILSTFVDQLTEEVESCQSDILDCRDALKNASMQSAVSKTEFQELYEQTFTLRRELESRLEKEVAEVKKLSKELETVTWDNAAESLVYFEVVDAMSEEWSNTITTMQVEVRGELEKQGANVKRIMEKLVGTEWEHSVQSSIYLEVLNGMAVSSSQHINYLENRLSKEQDTNVKAMVQNLREKEWEHAAECIVYLEVLYETAVAYSQESNDMKEKLCKVQVQKGMLKTEIEELHRRLEEIEDSTWRSKTELSIYFTVFDDTARKLSEELLHLRADLSNEGASLMKLKAVYAELEKSMKELGKTLVEQKVDSSICLDVVDAVVQEWSLEVNKAMSELKSYEGALEGTLEQKDLEIKRLTEELELTIWEHEMESSIYLEVVGERACEWRQLIDSLSADFNRKQIVRRKELQASCSFSGRTQKENQAFEDSSPLAQGDLEGLKSALRKPSPLKGLSTLSDQSVSSPGKATDPIYVVVRRNTQAAVEGFMVDIGESPSKRTNKEVVSSLKMEVLDLRREKEQLIEHHSDELNKLEFEFNMERERMKVELEREFQIEVARLHDKLESQHKKDAEQIQEELKQTFQIKFADLHDKLESEHRSQTEAMEVDLVQRYENEIAELRGKMELEHRNRIEGIKFDVEHKHRKEIADLQETLELKYKRELERIKFELEQKRESDLAKLHKRLDHEAMMKADEERRNNELERIFQKEIAALEAKLVAVKQKLEQGSQENKELKPNAEDGSTVSPEDLMLSTPKEICDTKGCINDTLLTQLESDVVTLVTERDELCDRVLNMEIQISELQDKVTKLEGERSWLEERVPGLEKKLATEQSRLEDTVAGHAFERDQLKLIVSSHKNEQTKLENELAERKAERNHLATAIALLAIACRNLKVSNQNERERWRSAYMMALKDMERALSRTQKQVKEERAQKGSAESDAQRMKAEIYTMQQESKDVWRLLERTIAEHISRAVGTSQQVEFGLCRKIHQQTLRFEAVQQQVDNLLQLLRQSQMSEMDYLRTVENLQRAEQEVDVLGDEVDSLVALLEKVHIVMNQYAPVLLHYPGVAEVVKLVQYELFQRDMIPSVPA</sequence>
<dbReference type="PaxDb" id="3218-PP1S211_9V6.1"/>
<feature type="coiled-coil region" evidence="1">
    <location>
        <begin position="896"/>
        <end position="927"/>
    </location>
</feature>
<dbReference type="Gramene" id="Pp3c15_60V3.5">
    <property type="protein sequence ID" value="Pp3c15_60V3.5"/>
    <property type="gene ID" value="Pp3c15_60"/>
</dbReference>
<dbReference type="PANTHER" id="PTHR33883:SF10">
    <property type="entry name" value="WPP DOMAIN-ASSOCIATED PROTEIN"/>
    <property type="match status" value="1"/>
</dbReference>
<reference evidence="3 5" key="2">
    <citation type="journal article" date="2018" name="Plant J.">
        <title>The Physcomitrella patens chromosome-scale assembly reveals moss genome structure and evolution.</title>
        <authorList>
            <person name="Lang D."/>
            <person name="Ullrich K.K."/>
            <person name="Murat F."/>
            <person name="Fuchs J."/>
            <person name="Jenkins J."/>
            <person name="Haas F.B."/>
            <person name="Piednoel M."/>
            <person name="Gundlach H."/>
            <person name="Van Bel M."/>
            <person name="Meyberg R."/>
            <person name="Vives C."/>
            <person name="Morata J."/>
            <person name="Symeonidi A."/>
            <person name="Hiss M."/>
            <person name="Muchero W."/>
            <person name="Kamisugi Y."/>
            <person name="Saleh O."/>
            <person name="Blanc G."/>
            <person name="Decker E.L."/>
            <person name="van Gessel N."/>
            <person name="Grimwood J."/>
            <person name="Hayes R.D."/>
            <person name="Graham S.W."/>
            <person name="Gunter L.E."/>
            <person name="McDaniel S.F."/>
            <person name="Hoernstein S.N.W."/>
            <person name="Larsson A."/>
            <person name="Li F.W."/>
            <person name="Perroud P.F."/>
            <person name="Phillips J."/>
            <person name="Ranjan P."/>
            <person name="Rokshar D.S."/>
            <person name="Rothfels C.J."/>
            <person name="Schneider L."/>
            <person name="Shu S."/>
            <person name="Stevenson D.W."/>
            <person name="Thummler F."/>
            <person name="Tillich M."/>
            <person name="Villarreal Aguilar J.C."/>
            <person name="Widiez T."/>
            <person name="Wong G.K."/>
            <person name="Wymore A."/>
            <person name="Zhang Y."/>
            <person name="Zimmer A.D."/>
            <person name="Quatrano R.S."/>
            <person name="Mayer K.F.X."/>
            <person name="Goodstein D."/>
            <person name="Casacuberta J.M."/>
            <person name="Vandepoele K."/>
            <person name="Reski R."/>
            <person name="Cuming A.C."/>
            <person name="Tuskan G.A."/>
            <person name="Maumus F."/>
            <person name="Salse J."/>
            <person name="Schmutz J."/>
            <person name="Rensing S.A."/>
        </authorList>
    </citation>
    <scope>NUCLEOTIDE SEQUENCE [LARGE SCALE GENOMIC DNA]</scope>
    <source>
        <strain evidence="4 5">cv. Gransden 2004</strain>
    </source>
</reference>
<protein>
    <submittedName>
        <fullName evidence="3 4">Uncharacterized protein</fullName>
    </submittedName>
</protein>
<evidence type="ECO:0000256" key="1">
    <source>
        <dbReference type="SAM" id="Coils"/>
    </source>
</evidence>